<reference evidence="2 3" key="1">
    <citation type="submission" date="2023-09" db="EMBL/GenBank/DDBJ databases">
        <authorList>
            <person name="Wang M."/>
        </authorList>
    </citation>
    <scope>NUCLEOTIDE SEQUENCE [LARGE SCALE GENOMIC DNA]</scope>
    <source>
        <strain evidence="2">GT-2023</strain>
        <tissue evidence="2">Liver</tissue>
    </source>
</reference>
<gene>
    <name evidence="2" type="ORF">QQF64_003383</name>
</gene>
<evidence type="ECO:0000313" key="2">
    <source>
        <dbReference type="EMBL" id="KAL1265356.1"/>
    </source>
</evidence>
<dbReference type="EMBL" id="JAYMGO010000011">
    <property type="protein sequence ID" value="KAL1265356.1"/>
    <property type="molecule type" value="Genomic_DNA"/>
</dbReference>
<dbReference type="InterPro" id="IPR036397">
    <property type="entry name" value="RNaseH_sf"/>
</dbReference>
<proteinExistence type="predicted"/>
<dbReference type="Proteomes" id="UP001558613">
    <property type="component" value="Unassembled WGS sequence"/>
</dbReference>
<dbReference type="Gene3D" id="3.30.420.10">
    <property type="entry name" value="Ribonuclease H-like superfamily/Ribonuclease H"/>
    <property type="match status" value="1"/>
</dbReference>
<keyword evidence="3" id="KW-1185">Reference proteome</keyword>
<accession>A0ABR3ML67</accession>
<organism evidence="2 3">
    <name type="scientific">Cirrhinus molitorella</name>
    <name type="common">mud carp</name>
    <dbReference type="NCBI Taxonomy" id="172907"/>
    <lineage>
        <taxon>Eukaryota</taxon>
        <taxon>Metazoa</taxon>
        <taxon>Chordata</taxon>
        <taxon>Craniata</taxon>
        <taxon>Vertebrata</taxon>
        <taxon>Euteleostomi</taxon>
        <taxon>Actinopterygii</taxon>
        <taxon>Neopterygii</taxon>
        <taxon>Teleostei</taxon>
        <taxon>Ostariophysi</taxon>
        <taxon>Cypriniformes</taxon>
        <taxon>Cyprinidae</taxon>
        <taxon>Labeoninae</taxon>
        <taxon>Labeonini</taxon>
        <taxon>Cirrhinus</taxon>
    </lineage>
</organism>
<dbReference type="SUPFAM" id="SSF53098">
    <property type="entry name" value="Ribonuclease H-like"/>
    <property type="match status" value="1"/>
</dbReference>
<evidence type="ECO:0000313" key="3">
    <source>
        <dbReference type="Proteomes" id="UP001558613"/>
    </source>
</evidence>
<comment type="caution">
    <text evidence="2">The sequence shown here is derived from an EMBL/GenBank/DDBJ whole genome shotgun (WGS) entry which is preliminary data.</text>
</comment>
<name>A0ABR3ML67_9TELE</name>
<feature type="region of interest" description="Disordered" evidence="1">
    <location>
        <begin position="1"/>
        <end position="21"/>
    </location>
</feature>
<protein>
    <recommendedName>
        <fullName evidence="4">Integrase catalytic domain-containing protein</fullName>
    </recommendedName>
</protein>
<sequence length="169" mass="19273">MLGIRKSKTTPYHPQGDPQPERFNHTLLSMLSTLDPAHKSQRVEWAEQEPFTEITCYPSETRISNQRPISPQQDVEPETVPPVVVPELFQECEENQDLSEHGSQEVLNLHPDVEGNLSLDLYPLMNLDQQCVVNLREKAVQDEEGLQRCMVPSNGPMPPVCSCRPLPYW</sequence>
<evidence type="ECO:0000256" key="1">
    <source>
        <dbReference type="SAM" id="MobiDB-lite"/>
    </source>
</evidence>
<evidence type="ECO:0008006" key="4">
    <source>
        <dbReference type="Google" id="ProtNLM"/>
    </source>
</evidence>
<dbReference type="InterPro" id="IPR012337">
    <property type="entry name" value="RNaseH-like_sf"/>
</dbReference>